<keyword evidence="7" id="KW-1185">Reference proteome</keyword>
<dbReference type="Proteomes" id="UP001212499">
    <property type="component" value="Unassembled WGS sequence"/>
</dbReference>
<dbReference type="InterPro" id="IPR011990">
    <property type="entry name" value="TPR-like_helical_dom_sf"/>
</dbReference>
<feature type="repeat" description="TPR" evidence="3">
    <location>
        <begin position="187"/>
        <end position="220"/>
    </location>
</feature>
<proteinExistence type="predicted"/>
<evidence type="ECO:0000313" key="7">
    <source>
        <dbReference type="Proteomes" id="UP001212499"/>
    </source>
</evidence>
<gene>
    <name evidence="6" type="ORF">PN457_16015</name>
</gene>
<feature type="compositionally biased region" description="Pro residues" evidence="4">
    <location>
        <begin position="267"/>
        <end position="279"/>
    </location>
</feature>
<dbReference type="SUPFAM" id="SSF48452">
    <property type="entry name" value="TPR-like"/>
    <property type="match status" value="1"/>
</dbReference>
<evidence type="ECO:0000256" key="4">
    <source>
        <dbReference type="SAM" id="MobiDB-lite"/>
    </source>
</evidence>
<dbReference type="PANTHER" id="PTHR44943">
    <property type="entry name" value="CELLULOSE SYNTHASE OPERON PROTEIN C"/>
    <property type="match status" value="1"/>
</dbReference>
<evidence type="ECO:0000256" key="1">
    <source>
        <dbReference type="ARBA" id="ARBA00022737"/>
    </source>
</evidence>
<keyword evidence="5" id="KW-1133">Transmembrane helix</keyword>
<dbReference type="Gene3D" id="1.25.40.10">
    <property type="entry name" value="Tetratricopeptide repeat domain"/>
    <property type="match status" value="2"/>
</dbReference>
<keyword evidence="1" id="KW-0677">Repeat</keyword>
<protein>
    <submittedName>
        <fullName evidence="6">Tetratricopeptide repeat protein</fullName>
    </submittedName>
</protein>
<dbReference type="EMBL" id="JAQMUH010000184">
    <property type="protein sequence ID" value="MDB9541146.1"/>
    <property type="molecule type" value="Genomic_DNA"/>
</dbReference>
<keyword evidence="5" id="KW-0812">Transmembrane</keyword>
<accession>A0ABT5AXL7</accession>
<dbReference type="Pfam" id="PF13432">
    <property type="entry name" value="TPR_16"/>
    <property type="match status" value="1"/>
</dbReference>
<dbReference type="PROSITE" id="PS50005">
    <property type="entry name" value="TPR"/>
    <property type="match status" value="1"/>
</dbReference>
<dbReference type="InterPro" id="IPR051685">
    <property type="entry name" value="Ycf3/AcsC/BcsC/TPR_MFPF"/>
</dbReference>
<organism evidence="6 7">
    <name type="scientific">Anabaenopsis arnoldii</name>
    <dbReference type="NCBI Taxonomy" id="2152938"/>
    <lineage>
        <taxon>Bacteria</taxon>
        <taxon>Bacillati</taxon>
        <taxon>Cyanobacteriota</taxon>
        <taxon>Cyanophyceae</taxon>
        <taxon>Nostocales</taxon>
        <taxon>Nodulariaceae</taxon>
        <taxon>Anabaenopsis</taxon>
    </lineage>
</organism>
<evidence type="ECO:0000256" key="3">
    <source>
        <dbReference type="PROSITE-ProRule" id="PRU00339"/>
    </source>
</evidence>
<sequence>MSQPRNTWKIKIVLALGTISFLGASLIPIIGSLKNPPPSTENTPVSTASSEQLSQLQDQAKSYELVLQREPENQTALNGLLQVRLQLLALNQGDIKAVIEPLEKLTQLNPERSQYGVLLAEAKQQIGDQEGSAQAYRSVLTTNPGELNALRGLVALLLKQQRPDEAVSLLEDTLSGKTTQTGSLDRGAVQVLLGTVHVSQKRYGEATSIYEQAIKNDPQDFRPVLAKALLLREQGKPDEAQPLFDNALALAPAQYKDQVNRAIAPPTSAPTPSPTKPGE</sequence>
<comment type="caution">
    <text evidence="6">The sequence shown here is derived from an EMBL/GenBank/DDBJ whole genome shotgun (WGS) entry which is preliminary data.</text>
</comment>
<keyword evidence="5" id="KW-0472">Membrane</keyword>
<dbReference type="RefSeq" id="WP_271734431.1">
    <property type="nucleotide sequence ID" value="NZ_JANQDP010000192.1"/>
</dbReference>
<dbReference type="Pfam" id="PF13424">
    <property type="entry name" value="TPR_12"/>
    <property type="match status" value="1"/>
</dbReference>
<evidence type="ECO:0000256" key="2">
    <source>
        <dbReference type="ARBA" id="ARBA00022803"/>
    </source>
</evidence>
<dbReference type="InterPro" id="IPR019734">
    <property type="entry name" value="TPR_rpt"/>
</dbReference>
<dbReference type="SMART" id="SM00028">
    <property type="entry name" value="TPR"/>
    <property type="match status" value="2"/>
</dbReference>
<feature type="transmembrane region" description="Helical" evidence="5">
    <location>
        <begin position="12"/>
        <end position="33"/>
    </location>
</feature>
<evidence type="ECO:0000256" key="5">
    <source>
        <dbReference type="SAM" id="Phobius"/>
    </source>
</evidence>
<dbReference type="PANTHER" id="PTHR44943:SF8">
    <property type="entry name" value="TPR REPEAT-CONTAINING PROTEIN MJ0263"/>
    <property type="match status" value="1"/>
</dbReference>
<reference evidence="6 7" key="1">
    <citation type="submission" date="2023-01" db="EMBL/GenBank/DDBJ databases">
        <title>Genomes from the Australian National Cyanobacteria Reference Collection.</title>
        <authorList>
            <person name="Willis A."/>
            <person name="Lee E.M.F."/>
        </authorList>
    </citation>
    <scope>NUCLEOTIDE SEQUENCE [LARGE SCALE GENOMIC DNA]</scope>
    <source>
        <strain evidence="6 7">CS-1033</strain>
    </source>
</reference>
<keyword evidence="2 3" id="KW-0802">TPR repeat</keyword>
<feature type="region of interest" description="Disordered" evidence="4">
    <location>
        <begin position="259"/>
        <end position="279"/>
    </location>
</feature>
<name>A0ABT5AXL7_9CYAN</name>
<evidence type="ECO:0000313" key="6">
    <source>
        <dbReference type="EMBL" id="MDB9541146.1"/>
    </source>
</evidence>